<dbReference type="AlphaFoldDB" id="A0A812CEI3"/>
<comment type="caution">
    <text evidence="1">The sequence shown here is derived from an EMBL/GenBank/DDBJ whole genome shotgun (WGS) entry which is preliminary data.</text>
</comment>
<sequence>MKDDILINRCQAKKEMEFYYNEIEKTKKHNDIWQEKVKTVQPEYKEVMGQLKTSEKKIEGIKTMEMKILFENSREKELEESEKEARKVLLFFMEIEENARKVWKASKERVEIEELEENTLRRLEEVRVERDNFEAATKKLITDLEAEYTEKLNMVKILQGEIKQTVDEIKRKVGDVRLMQDNHEDECIKKNALIKENEEKADEQERILNEISTKFESLSNPFKEMAFQYQECLQKYSSIYRRHSQQKYKLNELNKSKSIAEVELRILYKQKGIENYKLNIEETVQYNKNEKELQISLKELLFQLKNETILRKFRQAYPS</sequence>
<accession>A0A812CEI3</accession>
<keyword evidence="2" id="KW-1185">Reference proteome</keyword>
<dbReference type="EMBL" id="CAHIKZ030001369">
    <property type="protein sequence ID" value="CAE1261482.1"/>
    <property type="molecule type" value="Genomic_DNA"/>
</dbReference>
<evidence type="ECO:0000313" key="1">
    <source>
        <dbReference type="EMBL" id="CAE1261482.1"/>
    </source>
</evidence>
<proteinExistence type="predicted"/>
<dbReference type="Proteomes" id="UP000597762">
    <property type="component" value="Unassembled WGS sequence"/>
</dbReference>
<protein>
    <submittedName>
        <fullName evidence="1">Uncharacterized protein</fullName>
    </submittedName>
</protein>
<gene>
    <name evidence="1" type="ORF">SPHA_32852</name>
</gene>
<evidence type="ECO:0000313" key="2">
    <source>
        <dbReference type="Proteomes" id="UP000597762"/>
    </source>
</evidence>
<name>A0A812CEI3_ACAPH</name>
<reference evidence="1" key="1">
    <citation type="submission" date="2021-01" db="EMBL/GenBank/DDBJ databases">
        <authorList>
            <person name="Li R."/>
            <person name="Bekaert M."/>
        </authorList>
    </citation>
    <scope>NUCLEOTIDE SEQUENCE</scope>
    <source>
        <strain evidence="1">Farmed</strain>
    </source>
</reference>
<organism evidence="1 2">
    <name type="scientific">Acanthosepion pharaonis</name>
    <name type="common">Pharaoh cuttlefish</name>
    <name type="synonym">Sepia pharaonis</name>
    <dbReference type="NCBI Taxonomy" id="158019"/>
    <lineage>
        <taxon>Eukaryota</taxon>
        <taxon>Metazoa</taxon>
        <taxon>Spiralia</taxon>
        <taxon>Lophotrochozoa</taxon>
        <taxon>Mollusca</taxon>
        <taxon>Cephalopoda</taxon>
        <taxon>Coleoidea</taxon>
        <taxon>Decapodiformes</taxon>
        <taxon>Sepiida</taxon>
        <taxon>Sepiina</taxon>
        <taxon>Sepiidae</taxon>
        <taxon>Acanthosepion</taxon>
    </lineage>
</organism>